<evidence type="ECO:0000313" key="3">
    <source>
        <dbReference type="Proteomes" id="UP000232875"/>
    </source>
</evidence>
<gene>
    <name evidence="2" type="ORF">MVES_001855</name>
</gene>
<evidence type="ECO:0000313" key="2">
    <source>
        <dbReference type="EMBL" id="PKI84296.1"/>
    </source>
</evidence>
<reference evidence="2 3" key="1">
    <citation type="submission" date="2017-10" db="EMBL/GenBank/DDBJ databases">
        <title>A novel species of cold-tolerant Malassezia isolated from bats.</title>
        <authorList>
            <person name="Lorch J.M."/>
            <person name="Palmer J.M."/>
            <person name="Vanderwolf K.J."/>
            <person name="Schmidt K.Z."/>
            <person name="Verant M.L."/>
            <person name="Weller T.J."/>
            <person name="Blehert D.S."/>
        </authorList>
    </citation>
    <scope>NUCLEOTIDE SEQUENCE [LARGE SCALE GENOMIC DNA]</scope>
    <source>
        <strain evidence="2 3">NWHC:44797-103</strain>
    </source>
</reference>
<name>A0A2N1JCN3_9BASI</name>
<sequence>MPTVEWARDERRTVTLGVPRAEKPCGSLESTADGAPANDARNTHVLSAHTSAAPGPAFAAASAAGAGAGQPVFANATEGMKTHSDYAAWRDAAEWNSTWQVPQKSPEYYG</sequence>
<accession>A0A2N1JCN3</accession>
<dbReference type="Proteomes" id="UP000232875">
    <property type="component" value="Unassembled WGS sequence"/>
</dbReference>
<evidence type="ECO:0000256" key="1">
    <source>
        <dbReference type="SAM" id="MobiDB-lite"/>
    </source>
</evidence>
<feature type="region of interest" description="Disordered" evidence="1">
    <location>
        <begin position="15"/>
        <end position="37"/>
    </location>
</feature>
<dbReference type="AlphaFoldDB" id="A0A2N1JCN3"/>
<protein>
    <submittedName>
        <fullName evidence="2">Uncharacterized protein</fullName>
    </submittedName>
</protein>
<dbReference type="EMBL" id="KZ454989">
    <property type="protein sequence ID" value="PKI84296.1"/>
    <property type="molecule type" value="Genomic_DNA"/>
</dbReference>
<organism evidence="2 3">
    <name type="scientific">Malassezia vespertilionis</name>
    <dbReference type="NCBI Taxonomy" id="2020962"/>
    <lineage>
        <taxon>Eukaryota</taxon>
        <taxon>Fungi</taxon>
        <taxon>Dikarya</taxon>
        <taxon>Basidiomycota</taxon>
        <taxon>Ustilaginomycotina</taxon>
        <taxon>Malasseziomycetes</taxon>
        <taxon>Malasseziales</taxon>
        <taxon>Malasseziaceae</taxon>
        <taxon>Malassezia</taxon>
    </lineage>
</organism>
<keyword evidence="3" id="KW-1185">Reference proteome</keyword>
<proteinExistence type="predicted"/>